<dbReference type="AlphaFoldDB" id="A0A846WGU0"/>
<dbReference type="InterPro" id="IPR036390">
    <property type="entry name" value="WH_DNA-bd_sf"/>
</dbReference>
<dbReference type="InterPro" id="IPR000835">
    <property type="entry name" value="HTH_MarR-typ"/>
</dbReference>
<accession>A0A846WGU0</accession>
<dbReference type="SMART" id="SM00347">
    <property type="entry name" value="HTH_MARR"/>
    <property type="match status" value="1"/>
</dbReference>
<protein>
    <submittedName>
        <fullName evidence="2">MarR family transcriptional regulator</fullName>
    </submittedName>
</protein>
<sequence>MRRDDNLDDSRPEYRLIRELRALTVELDLFGAQFAKSEGLHATDLRALIVLLEAERDDQAVTPAVLGRTLGGLNSATVTAILDRLERRGMVVRTPDRDDRRRVLVEVTEHAGTVGRGFFGPLIVPAVEALKDYGQADLRLIERFLDDMTRIVTDVRKK</sequence>
<organism evidence="2 3">
    <name type="scientific">Gordonia polyisoprenivorans</name>
    <dbReference type="NCBI Taxonomy" id="84595"/>
    <lineage>
        <taxon>Bacteria</taxon>
        <taxon>Bacillati</taxon>
        <taxon>Actinomycetota</taxon>
        <taxon>Actinomycetes</taxon>
        <taxon>Mycobacteriales</taxon>
        <taxon>Gordoniaceae</taxon>
        <taxon>Gordonia</taxon>
    </lineage>
</organism>
<dbReference type="EMBL" id="JAAXPC010000002">
    <property type="protein sequence ID" value="NKY00854.1"/>
    <property type="molecule type" value="Genomic_DNA"/>
</dbReference>
<dbReference type="PANTHER" id="PTHR33164:SF106">
    <property type="entry name" value="TRANSCRIPTIONAL REGULATORY PROTEIN"/>
    <property type="match status" value="1"/>
</dbReference>
<proteinExistence type="predicted"/>
<evidence type="ECO:0000313" key="2">
    <source>
        <dbReference type="EMBL" id="NKY00854.1"/>
    </source>
</evidence>
<dbReference type="Pfam" id="PF12802">
    <property type="entry name" value="MarR_2"/>
    <property type="match status" value="1"/>
</dbReference>
<dbReference type="InterPro" id="IPR039422">
    <property type="entry name" value="MarR/SlyA-like"/>
</dbReference>
<dbReference type="PANTHER" id="PTHR33164">
    <property type="entry name" value="TRANSCRIPTIONAL REGULATOR, MARR FAMILY"/>
    <property type="match status" value="1"/>
</dbReference>
<dbReference type="GO" id="GO:0003700">
    <property type="term" value="F:DNA-binding transcription factor activity"/>
    <property type="evidence" value="ECO:0007669"/>
    <property type="project" value="InterPro"/>
</dbReference>
<feature type="domain" description="HTH marR-type" evidence="1">
    <location>
        <begin position="13"/>
        <end position="150"/>
    </location>
</feature>
<dbReference type="PROSITE" id="PS50995">
    <property type="entry name" value="HTH_MARR_2"/>
    <property type="match status" value="1"/>
</dbReference>
<dbReference type="InterPro" id="IPR036388">
    <property type="entry name" value="WH-like_DNA-bd_sf"/>
</dbReference>
<evidence type="ECO:0000313" key="3">
    <source>
        <dbReference type="Proteomes" id="UP000563898"/>
    </source>
</evidence>
<dbReference type="Proteomes" id="UP000563898">
    <property type="component" value="Unassembled WGS sequence"/>
</dbReference>
<comment type="caution">
    <text evidence="2">The sequence shown here is derived from an EMBL/GenBank/DDBJ whole genome shotgun (WGS) entry which is preliminary data.</text>
</comment>
<dbReference type="Gene3D" id="1.10.10.10">
    <property type="entry name" value="Winged helix-like DNA-binding domain superfamily/Winged helix DNA-binding domain"/>
    <property type="match status" value="1"/>
</dbReference>
<dbReference type="GO" id="GO:0006950">
    <property type="term" value="P:response to stress"/>
    <property type="evidence" value="ECO:0007669"/>
    <property type="project" value="TreeGrafter"/>
</dbReference>
<reference evidence="2 3" key="1">
    <citation type="submission" date="2020-04" db="EMBL/GenBank/DDBJ databases">
        <title>MicrobeNet Type strains.</title>
        <authorList>
            <person name="Nicholson A.C."/>
        </authorList>
    </citation>
    <scope>NUCLEOTIDE SEQUENCE [LARGE SCALE GENOMIC DNA]</scope>
    <source>
        <strain evidence="2 3">ATCC BAA-14</strain>
    </source>
</reference>
<dbReference type="RefSeq" id="WP_006369277.1">
    <property type="nucleotide sequence ID" value="NZ_CP116236.1"/>
</dbReference>
<gene>
    <name evidence="2" type="ORF">HGA05_04640</name>
</gene>
<name>A0A846WGU0_9ACTN</name>
<dbReference type="SUPFAM" id="SSF46785">
    <property type="entry name" value="Winged helix' DNA-binding domain"/>
    <property type="match status" value="1"/>
</dbReference>
<evidence type="ECO:0000259" key="1">
    <source>
        <dbReference type="PROSITE" id="PS50995"/>
    </source>
</evidence>